<dbReference type="RefSeq" id="XP_064657920.1">
    <property type="nucleotide sequence ID" value="XM_064804119.1"/>
</dbReference>
<evidence type="ECO:0000313" key="1">
    <source>
        <dbReference type="EMBL" id="KAK5168310.1"/>
    </source>
</evidence>
<dbReference type="AlphaFoldDB" id="A0AAV9P908"/>
<evidence type="ECO:0000313" key="2">
    <source>
        <dbReference type="Proteomes" id="UP001337655"/>
    </source>
</evidence>
<comment type="caution">
    <text evidence="1">The sequence shown here is derived from an EMBL/GenBank/DDBJ whole genome shotgun (WGS) entry which is preliminary data.</text>
</comment>
<accession>A0AAV9P908</accession>
<proteinExistence type="predicted"/>
<dbReference type="GeneID" id="89928218"/>
<keyword evidence="2" id="KW-1185">Reference proteome</keyword>
<dbReference type="Proteomes" id="UP001337655">
    <property type="component" value="Unassembled WGS sequence"/>
</dbReference>
<protein>
    <submittedName>
        <fullName evidence="1">Uncharacterized protein</fullName>
    </submittedName>
</protein>
<sequence>MSCPPSDDDIQEAARHFKASALRSEPDSLPTKPERITVGFERKSCAGIGYVKMDASGGEQKVPFCDRIALRRRWCL</sequence>
<reference evidence="1 2" key="1">
    <citation type="submission" date="2023-08" db="EMBL/GenBank/DDBJ databases">
        <title>Black Yeasts Isolated from many extreme environments.</title>
        <authorList>
            <person name="Coleine C."/>
            <person name="Stajich J.E."/>
            <person name="Selbmann L."/>
        </authorList>
    </citation>
    <scope>NUCLEOTIDE SEQUENCE [LARGE SCALE GENOMIC DNA]</scope>
    <source>
        <strain evidence="1 2">CCFEE 5935</strain>
    </source>
</reference>
<dbReference type="EMBL" id="JAVRRT010000010">
    <property type="protein sequence ID" value="KAK5168310.1"/>
    <property type="molecule type" value="Genomic_DNA"/>
</dbReference>
<gene>
    <name evidence="1" type="ORF">LTR77_006879</name>
</gene>
<name>A0AAV9P908_9PEZI</name>
<organism evidence="1 2">
    <name type="scientific">Saxophila tyrrhenica</name>
    <dbReference type="NCBI Taxonomy" id="1690608"/>
    <lineage>
        <taxon>Eukaryota</taxon>
        <taxon>Fungi</taxon>
        <taxon>Dikarya</taxon>
        <taxon>Ascomycota</taxon>
        <taxon>Pezizomycotina</taxon>
        <taxon>Dothideomycetes</taxon>
        <taxon>Dothideomycetidae</taxon>
        <taxon>Mycosphaerellales</taxon>
        <taxon>Extremaceae</taxon>
        <taxon>Saxophila</taxon>
    </lineage>
</organism>